<name>A0A846YC04_9NOCA</name>
<evidence type="ECO:0000313" key="2">
    <source>
        <dbReference type="EMBL" id="NKY56613.1"/>
    </source>
</evidence>
<keyword evidence="3" id="KW-1185">Reference proteome</keyword>
<dbReference type="NCBIfam" id="TIGR03083">
    <property type="entry name" value="maleylpyruvate isomerase family mycothiol-dependent enzyme"/>
    <property type="match status" value="1"/>
</dbReference>
<dbReference type="Gene3D" id="1.20.120.450">
    <property type="entry name" value="dinb family like domain"/>
    <property type="match status" value="1"/>
</dbReference>
<dbReference type="AlphaFoldDB" id="A0A846YC04"/>
<proteinExistence type="predicted"/>
<dbReference type="Pfam" id="PF11716">
    <property type="entry name" value="MDMPI_N"/>
    <property type="match status" value="1"/>
</dbReference>
<organism evidence="2 3">
    <name type="scientific">Nocardia flavorosea</name>
    <dbReference type="NCBI Taxonomy" id="53429"/>
    <lineage>
        <taxon>Bacteria</taxon>
        <taxon>Bacillati</taxon>
        <taxon>Actinomycetota</taxon>
        <taxon>Actinomycetes</taxon>
        <taxon>Mycobacteriales</taxon>
        <taxon>Nocardiaceae</taxon>
        <taxon>Nocardia</taxon>
    </lineage>
</organism>
<dbReference type="GO" id="GO:0046872">
    <property type="term" value="F:metal ion binding"/>
    <property type="evidence" value="ECO:0007669"/>
    <property type="project" value="InterPro"/>
</dbReference>
<evidence type="ECO:0000313" key="3">
    <source>
        <dbReference type="Proteomes" id="UP000570678"/>
    </source>
</evidence>
<accession>A0A846YC04</accession>
<comment type="caution">
    <text evidence="2">The sequence shown here is derived from an EMBL/GenBank/DDBJ whole genome shotgun (WGS) entry which is preliminary data.</text>
</comment>
<feature type="domain" description="Mycothiol-dependent maleylpyruvate isomerase metal-binding" evidence="1">
    <location>
        <begin position="8"/>
        <end position="130"/>
    </location>
</feature>
<sequence>MHPEFDLSPAADALADIVTAIDDPQLDAPTPADIPVRALIEHVEGLAEAFRAAAAKDSLGASAAPEFGSGAALSAEWRTVVPARLRALAQAWREPAAWDGDTEAGGVTMPAPVTARVALDEIVVHAWDLARATGQELKVDDSDLAVLLDFLQDTPAEGTPGLFGPTVPIGSAAPVLHRVLGFTGRDPFWLPRHGESAYRSKSGV</sequence>
<dbReference type="InterPro" id="IPR034660">
    <property type="entry name" value="DinB/YfiT-like"/>
</dbReference>
<evidence type="ECO:0000259" key="1">
    <source>
        <dbReference type="Pfam" id="PF11716"/>
    </source>
</evidence>
<dbReference type="InterPro" id="IPR017520">
    <property type="entry name" value="CHP03086"/>
</dbReference>
<dbReference type="NCBIfam" id="TIGR03086">
    <property type="entry name" value="TIGR03086 family metal-binding protein"/>
    <property type="match status" value="1"/>
</dbReference>
<dbReference type="InterPro" id="IPR024344">
    <property type="entry name" value="MDMPI_metal-binding"/>
</dbReference>
<dbReference type="EMBL" id="JAAXOT010000004">
    <property type="protein sequence ID" value="NKY56613.1"/>
    <property type="molecule type" value="Genomic_DNA"/>
</dbReference>
<dbReference type="SUPFAM" id="SSF109854">
    <property type="entry name" value="DinB/YfiT-like putative metalloenzymes"/>
    <property type="match status" value="1"/>
</dbReference>
<protein>
    <submittedName>
        <fullName evidence="2">TIGR03086 family protein</fullName>
    </submittedName>
</protein>
<gene>
    <name evidence="2" type="ORF">HGA15_10680</name>
</gene>
<dbReference type="Proteomes" id="UP000570678">
    <property type="component" value="Unassembled WGS sequence"/>
</dbReference>
<reference evidence="2 3" key="1">
    <citation type="submission" date="2020-04" db="EMBL/GenBank/DDBJ databases">
        <title>MicrobeNet Type strains.</title>
        <authorList>
            <person name="Nicholson A.C."/>
        </authorList>
    </citation>
    <scope>NUCLEOTIDE SEQUENCE [LARGE SCALE GENOMIC DNA]</scope>
    <source>
        <strain evidence="2 3">JCM 3332</strain>
    </source>
</reference>
<dbReference type="RefSeq" id="WP_062978027.1">
    <property type="nucleotide sequence ID" value="NZ_JAAXOT010000004.1"/>
</dbReference>
<dbReference type="InterPro" id="IPR017517">
    <property type="entry name" value="Maleyloyr_isom"/>
</dbReference>